<dbReference type="InterPro" id="IPR006059">
    <property type="entry name" value="SBP"/>
</dbReference>
<keyword evidence="2" id="KW-0732">Signal</keyword>
<feature type="compositionally biased region" description="Low complexity" evidence="1">
    <location>
        <begin position="24"/>
        <end position="36"/>
    </location>
</feature>
<dbReference type="Pfam" id="PF01547">
    <property type="entry name" value="SBP_bac_1"/>
    <property type="match status" value="1"/>
</dbReference>
<proteinExistence type="predicted"/>
<dbReference type="PROSITE" id="PS51257">
    <property type="entry name" value="PROKAR_LIPOPROTEIN"/>
    <property type="match status" value="1"/>
</dbReference>
<evidence type="ECO:0000313" key="4">
    <source>
        <dbReference type="Proteomes" id="UP001172708"/>
    </source>
</evidence>
<accession>A0ABT8GF29</accession>
<comment type="caution">
    <text evidence="3">The sequence shown here is derived from an EMBL/GenBank/DDBJ whole genome shotgun (WGS) entry which is preliminary data.</text>
</comment>
<gene>
    <name evidence="3" type="ORF">QQX02_02905</name>
</gene>
<dbReference type="InterPro" id="IPR050490">
    <property type="entry name" value="Bact_solute-bd_prot1"/>
</dbReference>
<feature type="chain" id="PRO_5046942180" evidence="2">
    <location>
        <begin position="24"/>
        <end position="433"/>
    </location>
</feature>
<name>A0ABT8GF29_9MICO</name>
<dbReference type="PANTHER" id="PTHR43649:SF12">
    <property type="entry name" value="DIACETYLCHITOBIOSE BINDING PROTEIN DASA"/>
    <property type="match status" value="1"/>
</dbReference>
<evidence type="ECO:0000256" key="1">
    <source>
        <dbReference type="SAM" id="MobiDB-lite"/>
    </source>
</evidence>
<organism evidence="3 4">
    <name type="scientific">Demequina muriae</name>
    <dbReference type="NCBI Taxonomy" id="3051664"/>
    <lineage>
        <taxon>Bacteria</taxon>
        <taxon>Bacillati</taxon>
        <taxon>Actinomycetota</taxon>
        <taxon>Actinomycetes</taxon>
        <taxon>Micrococcales</taxon>
        <taxon>Demequinaceae</taxon>
        <taxon>Demequina</taxon>
    </lineage>
</organism>
<dbReference type="PANTHER" id="PTHR43649">
    <property type="entry name" value="ARABINOSE-BINDING PROTEIN-RELATED"/>
    <property type="match status" value="1"/>
</dbReference>
<protein>
    <submittedName>
        <fullName evidence="3">Extracellular solute-binding protein</fullName>
    </submittedName>
</protein>
<evidence type="ECO:0000313" key="3">
    <source>
        <dbReference type="EMBL" id="MDN4479871.1"/>
    </source>
</evidence>
<sequence length="433" mass="46317">MKHHVMRSAGVAIAAALTLAACSSDDGSSSTPDDTGSGSGDEPVTLTMSAWSLDSTPEFQLLADEFNAINPNVTVELQEYDAAEYDTQITADLSAGAAPDLYILKNLKYFATFQDGEQLVDVSDVADGVGEGNGALDFYEVDGATWAVPYRQDTWFTYYNKSLFDEAGIAHPEGAITWDEYADLANQLNDGLDATGSYQHSWQSTLQGFALAQTPGADLFSGDFSFLAPYYDRVLAMQESGAQTDFATVQTNQLTYQAQFGTQEAAMMNMGSWYVATLIAQQESGEAEDFEWGFMPAPQYDDSTLETPVSFGDPTAVGINPQIDEAKMDAAKEFLAFVGSEDAASALAQIGIKPAFASDAVTEAYFSVAGLPQDELSQFAFGTHETLPENPVSLDTAAIQNILNDAHSAILTDSVSVEDGIAEAQERVANEVG</sequence>
<dbReference type="SUPFAM" id="SSF53850">
    <property type="entry name" value="Periplasmic binding protein-like II"/>
    <property type="match status" value="1"/>
</dbReference>
<dbReference type="Proteomes" id="UP001172708">
    <property type="component" value="Unassembled WGS sequence"/>
</dbReference>
<dbReference type="Gene3D" id="3.40.190.10">
    <property type="entry name" value="Periplasmic binding protein-like II"/>
    <property type="match status" value="1"/>
</dbReference>
<dbReference type="RefSeq" id="WP_301141103.1">
    <property type="nucleotide sequence ID" value="NZ_JAUHQA010000001.1"/>
</dbReference>
<dbReference type="EMBL" id="JAUHQA010000001">
    <property type="protein sequence ID" value="MDN4479871.1"/>
    <property type="molecule type" value="Genomic_DNA"/>
</dbReference>
<reference evidence="3" key="1">
    <citation type="submission" date="2023-06" db="EMBL/GenBank/DDBJ databases">
        <title>Egi l300058.</title>
        <authorList>
            <person name="Gao L."/>
            <person name="Fang B.-Z."/>
            <person name="Li W.-J."/>
        </authorList>
    </citation>
    <scope>NUCLEOTIDE SEQUENCE</scope>
    <source>
        <strain evidence="3">EGI L300058</strain>
    </source>
</reference>
<feature type="region of interest" description="Disordered" evidence="1">
    <location>
        <begin position="24"/>
        <end position="45"/>
    </location>
</feature>
<keyword evidence="4" id="KW-1185">Reference proteome</keyword>
<evidence type="ECO:0000256" key="2">
    <source>
        <dbReference type="SAM" id="SignalP"/>
    </source>
</evidence>
<feature type="signal peptide" evidence="2">
    <location>
        <begin position="1"/>
        <end position="23"/>
    </location>
</feature>